<sequence length="289" mass="31147">AETATYPLDMLKTRLQLAGQQQQVAGVRPAGLYHTAASVMRTEGLLGLYAGLAPAVLRHVPYTGIRVIAFEQLRGLVQQRLLQPAPGAQASARLPLPASLAIGLTSGGMAQLVAVPADLIKVRMQADRRVILCRANCRYRGVLHAFSTIVQQQGMVGLWRGSLPAVQRAALVNLGELATYDSAKQAVLHSGVTGGDNVWAHALSSVCSGFCASVVSTPADVVKSRLMAQDHQHPTYRGMLHCFTATLRTEGWRGMYAGFLPTWARLGPWQLVFWTSYEALRRASGMGGF</sequence>
<dbReference type="Pfam" id="PF00153">
    <property type="entry name" value="Mito_carr"/>
    <property type="match status" value="3"/>
</dbReference>
<dbReference type="InterPro" id="IPR018108">
    <property type="entry name" value="MCP_transmembrane"/>
</dbReference>
<keyword evidence="7" id="KW-1133">Transmembrane helix</keyword>
<evidence type="ECO:0000256" key="3">
    <source>
        <dbReference type="ARBA" id="ARBA00022448"/>
    </source>
</evidence>
<feature type="non-terminal residue" evidence="12">
    <location>
        <position position="289"/>
    </location>
</feature>
<keyword evidence="4 10" id="KW-0812">Transmembrane</keyword>
<evidence type="ECO:0000313" key="13">
    <source>
        <dbReference type="Proteomes" id="UP000008141"/>
    </source>
</evidence>
<evidence type="ECO:0000256" key="9">
    <source>
        <dbReference type="ARBA" id="ARBA00023136"/>
    </source>
</evidence>
<feature type="non-terminal residue" evidence="12">
    <location>
        <position position="1"/>
    </location>
</feature>
<evidence type="ECO:0000256" key="8">
    <source>
        <dbReference type="ARBA" id="ARBA00023128"/>
    </source>
</evidence>
<comment type="similarity">
    <text evidence="2 11">Belongs to the mitochondrial carrier (TC 2.A.29) family.</text>
</comment>
<dbReference type="Gene3D" id="1.50.40.10">
    <property type="entry name" value="Mitochondrial carrier domain"/>
    <property type="match status" value="1"/>
</dbReference>
<dbReference type="GeneID" id="17357692"/>
<dbReference type="SUPFAM" id="SSF103506">
    <property type="entry name" value="Mitochondrial carrier"/>
    <property type="match status" value="1"/>
</dbReference>
<evidence type="ECO:0000256" key="1">
    <source>
        <dbReference type="ARBA" id="ARBA00004448"/>
    </source>
</evidence>
<dbReference type="EMBL" id="GL433838">
    <property type="protein sequence ID" value="EFN58005.1"/>
    <property type="molecule type" value="Genomic_DNA"/>
</dbReference>
<dbReference type="GO" id="GO:0055085">
    <property type="term" value="P:transmembrane transport"/>
    <property type="evidence" value="ECO:0007669"/>
    <property type="project" value="InterPro"/>
</dbReference>
<dbReference type="FunFam" id="1.50.40.10:FF:000062">
    <property type="entry name" value="mitochondrial uncoupling protein 3"/>
    <property type="match status" value="1"/>
</dbReference>
<evidence type="ECO:0000313" key="12">
    <source>
        <dbReference type="EMBL" id="EFN58005.1"/>
    </source>
</evidence>
<dbReference type="Proteomes" id="UP000008141">
    <property type="component" value="Unassembled WGS sequence"/>
</dbReference>
<keyword evidence="5" id="KW-0677">Repeat</keyword>
<proteinExistence type="inferred from homology"/>
<dbReference type="AlphaFoldDB" id="E1Z7Y9"/>
<evidence type="ECO:0000256" key="7">
    <source>
        <dbReference type="ARBA" id="ARBA00022989"/>
    </source>
</evidence>
<dbReference type="OMA" id="FPFWKAV"/>
<comment type="subcellular location">
    <subcellularLocation>
        <location evidence="1">Mitochondrion inner membrane</location>
        <topology evidence="1">Multi-pass membrane protein</topology>
    </subcellularLocation>
</comment>
<feature type="repeat" description="Solcar" evidence="10">
    <location>
        <begin position="94"/>
        <end position="186"/>
    </location>
</feature>
<name>E1Z7Y9_CHLVA</name>
<dbReference type="KEGG" id="cvr:CHLNCDRAFT_11705"/>
<evidence type="ECO:0000256" key="5">
    <source>
        <dbReference type="ARBA" id="ARBA00022737"/>
    </source>
</evidence>
<dbReference type="InParanoid" id="E1Z7Y9"/>
<reference evidence="12 13" key="1">
    <citation type="journal article" date="2010" name="Plant Cell">
        <title>The Chlorella variabilis NC64A genome reveals adaptation to photosymbiosis, coevolution with viruses, and cryptic sex.</title>
        <authorList>
            <person name="Blanc G."/>
            <person name="Duncan G."/>
            <person name="Agarkova I."/>
            <person name="Borodovsky M."/>
            <person name="Gurnon J."/>
            <person name="Kuo A."/>
            <person name="Lindquist E."/>
            <person name="Lucas S."/>
            <person name="Pangilinan J."/>
            <person name="Polle J."/>
            <person name="Salamov A."/>
            <person name="Terry A."/>
            <person name="Yamada T."/>
            <person name="Dunigan D.D."/>
            <person name="Grigoriev I.V."/>
            <person name="Claverie J.M."/>
            <person name="Van Etten J.L."/>
        </authorList>
    </citation>
    <scope>NUCLEOTIDE SEQUENCE [LARGE SCALE GENOMIC DNA]</scope>
    <source>
        <strain evidence="12 13">NC64A</strain>
    </source>
</reference>
<accession>E1Z7Y9</accession>
<dbReference type="PRINTS" id="PR00926">
    <property type="entry name" value="MITOCARRIER"/>
</dbReference>
<evidence type="ECO:0000256" key="10">
    <source>
        <dbReference type="PROSITE-ProRule" id="PRU00282"/>
    </source>
</evidence>
<evidence type="ECO:0000256" key="11">
    <source>
        <dbReference type="RuleBase" id="RU000488"/>
    </source>
</evidence>
<keyword evidence="3 11" id="KW-0813">Transport</keyword>
<gene>
    <name evidence="12" type="ORF">CHLNCDRAFT_11705</name>
</gene>
<protein>
    <submittedName>
        <fullName evidence="12">Uncharacterized protein</fullName>
    </submittedName>
</protein>
<dbReference type="OrthoDB" id="756301at2759"/>
<feature type="repeat" description="Solcar" evidence="10">
    <location>
        <begin position="196"/>
        <end position="283"/>
    </location>
</feature>
<keyword evidence="13" id="KW-1185">Reference proteome</keyword>
<evidence type="ECO:0000256" key="2">
    <source>
        <dbReference type="ARBA" id="ARBA00006375"/>
    </source>
</evidence>
<dbReference type="InterPro" id="IPR023395">
    <property type="entry name" value="MCP_dom_sf"/>
</dbReference>
<dbReference type="eggNOG" id="KOG0753">
    <property type="taxonomic scope" value="Eukaryota"/>
</dbReference>
<dbReference type="InterPro" id="IPR002067">
    <property type="entry name" value="MCP"/>
</dbReference>
<keyword evidence="9 10" id="KW-0472">Membrane</keyword>
<feature type="repeat" description="Solcar" evidence="10">
    <location>
        <begin position="1"/>
        <end position="76"/>
    </location>
</feature>
<dbReference type="GO" id="GO:0005743">
    <property type="term" value="C:mitochondrial inner membrane"/>
    <property type="evidence" value="ECO:0007669"/>
    <property type="project" value="UniProtKB-SubCell"/>
</dbReference>
<keyword evidence="8" id="KW-0496">Mitochondrion</keyword>
<dbReference type="InterPro" id="IPR050391">
    <property type="entry name" value="Mito_Metabolite_Transporter"/>
</dbReference>
<dbReference type="FunCoup" id="E1Z7Y9">
    <property type="interactions" value="873"/>
</dbReference>
<dbReference type="RefSeq" id="XP_005850107.1">
    <property type="nucleotide sequence ID" value="XM_005850045.1"/>
</dbReference>
<dbReference type="PROSITE" id="PS50920">
    <property type="entry name" value="SOLCAR"/>
    <property type="match status" value="3"/>
</dbReference>
<keyword evidence="6" id="KW-0999">Mitochondrion inner membrane</keyword>
<dbReference type="PANTHER" id="PTHR45618">
    <property type="entry name" value="MITOCHONDRIAL DICARBOXYLATE CARRIER-RELATED"/>
    <property type="match status" value="1"/>
</dbReference>
<organism evidence="13">
    <name type="scientific">Chlorella variabilis</name>
    <name type="common">Green alga</name>
    <dbReference type="NCBI Taxonomy" id="554065"/>
    <lineage>
        <taxon>Eukaryota</taxon>
        <taxon>Viridiplantae</taxon>
        <taxon>Chlorophyta</taxon>
        <taxon>core chlorophytes</taxon>
        <taxon>Trebouxiophyceae</taxon>
        <taxon>Chlorellales</taxon>
        <taxon>Chlorellaceae</taxon>
        <taxon>Chlorella clade</taxon>
        <taxon>Chlorella</taxon>
    </lineage>
</organism>
<evidence type="ECO:0000256" key="4">
    <source>
        <dbReference type="ARBA" id="ARBA00022692"/>
    </source>
</evidence>
<evidence type="ECO:0000256" key="6">
    <source>
        <dbReference type="ARBA" id="ARBA00022792"/>
    </source>
</evidence>